<keyword evidence="2" id="KW-0456">Lyase</keyword>
<dbReference type="InterPro" id="IPR029068">
    <property type="entry name" value="Glyas_Bleomycin-R_OHBP_Dase"/>
</dbReference>
<organism evidence="2 3">
    <name type="scientific">Metabacillus malikii</name>
    <dbReference type="NCBI Taxonomy" id="1504265"/>
    <lineage>
        <taxon>Bacteria</taxon>
        <taxon>Bacillati</taxon>
        <taxon>Bacillota</taxon>
        <taxon>Bacilli</taxon>
        <taxon>Bacillales</taxon>
        <taxon>Bacillaceae</taxon>
        <taxon>Metabacillus</taxon>
    </lineage>
</organism>
<dbReference type="Gene3D" id="3.10.180.10">
    <property type="entry name" value="2,3-Dihydroxybiphenyl 1,2-Dioxygenase, domain 1"/>
    <property type="match status" value="1"/>
</dbReference>
<name>A0ABT9ZEY3_9BACI</name>
<evidence type="ECO:0000313" key="2">
    <source>
        <dbReference type="EMBL" id="MDQ0230133.1"/>
    </source>
</evidence>
<dbReference type="Pfam" id="PF00903">
    <property type="entry name" value="Glyoxalase"/>
    <property type="match status" value="1"/>
</dbReference>
<dbReference type="EMBL" id="JAUSUD010000004">
    <property type="protein sequence ID" value="MDQ0230133.1"/>
    <property type="molecule type" value="Genomic_DNA"/>
</dbReference>
<dbReference type="InterPro" id="IPR037523">
    <property type="entry name" value="VOC_core"/>
</dbReference>
<sequence length="146" mass="16606">MQTSDNKVGKLGKTIQVRLVSNLTKSLEYYRDVLGCHIDGWGHAERDEMTFILQQANSPNDVRPNACSQKHLDYPTEWEGPKFGWDTYVHVSWDDLDSIVAEIRHNGGNVAVEPYTSNHGPWEEKITCIKDPDGYNIVLGSMRETK</sequence>
<dbReference type="RefSeq" id="WP_307338978.1">
    <property type="nucleotide sequence ID" value="NZ_JAUSUD010000004.1"/>
</dbReference>
<dbReference type="GO" id="GO:0016829">
    <property type="term" value="F:lyase activity"/>
    <property type="evidence" value="ECO:0007669"/>
    <property type="project" value="UniProtKB-KW"/>
</dbReference>
<accession>A0ABT9ZEY3</accession>
<keyword evidence="3" id="KW-1185">Reference proteome</keyword>
<feature type="domain" description="VOC" evidence="1">
    <location>
        <begin position="10"/>
        <end position="142"/>
    </location>
</feature>
<reference evidence="2 3" key="1">
    <citation type="submission" date="2023-07" db="EMBL/GenBank/DDBJ databases">
        <title>Genomic Encyclopedia of Type Strains, Phase IV (KMG-IV): sequencing the most valuable type-strain genomes for metagenomic binning, comparative biology and taxonomic classification.</title>
        <authorList>
            <person name="Goeker M."/>
        </authorList>
    </citation>
    <scope>NUCLEOTIDE SEQUENCE [LARGE SCALE GENOMIC DNA]</scope>
    <source>
        <strain evidence="2 3">DSM 29005</strain>
    </source>
</reference>
<dbReference type="CDD" id="cd06587">
    <property type="entry name" value="VOC"/>
    <property type="match status" value="1"/>
</dbReference>
<dbReference type="InterPro" id="IPR004360">
    <property type="entry name" value="Glyas_Fos-R_dOase_dom"/>
</dbReference>
<protein>
    <submittedName>
        <fullName evidence="2">Enzyme related to lactoylglutathione lyase</fullName>
    </submittedName>
</protein>
<dbReference type="PROSITE" id="PS51819">
    <property type="entry name" value="VOC"/>
    <property type="match status" value="1"/>
</dbReference>
<dbReference type="Proteomes" id="UP001234495">
    <property type="component" value="Unassembled WGS sequence"/>
</dbReference>
<evidence type="ECO:0000259" key="1">
    <source>
        <dbReference type="PROSITE" id="PS51819"/>
    </source>
</evidence>
<evidence type="ECO:0000313" key="3">
    <source>
        <dbReference type="Proteomes" id="UP001234495"/>
    </source>
</evidence>
<gene>
    <name evidence="2" type="ORF">J2S19_001385</name>
</gene>
<comment type="caution">
    <text evidence="2">The sequence shown here is derived from an EMBL/GenBank/DDBJ whole genome shotgun (WGS) entry which is preliminary data.</text>
</comment>
<dbReference type="SUPFAM" id="SSF54593">
    <property type="entry name" value="Glyoxalase/Bleomycin resistance protein/Dihydroxybiphenyl dioxygenase"/>
    <property type="match status" value="1"/>
</dbReference>
<proteinExistence type="predicted"/>